<evidence type="ECO:0000313" key="2">
    <source>
        <dbReference type="Proteomes" id="UP001431902"/>
    </source>
</evidence>
<keyword evidence="2" id="KW-1185">Reference proteome</keyword>
<gene>
    <name evidence="1" type="ORF">QLQ16_10705</name>
</gene>
<dbReference type="Proteomes" id="UP001431902">
    <property type="component" value="Unassembled WGS sequence"/>
</dbReference>
<sequence>MIKNMKWANAEQTAINCEINHPDYGWIPFTASPNDPEEHGRNIHAACLAGEHGAVAAYAPPPPPPAVIPAEVTMRQARLALLGIGKLSDVDAALVSITDPAQRQAAQIEWEYSSAVKRDSAWVQQLAPALGLDAAALDALFTAAAAL</sequence>
<reference evidence="1" key="1">
    <citation type="submission" date="2023-05" db="EMBL/GenBank/DDBJ databases">
        <title>Limnohabitans sp. strain HM2-2 Genome sequencing and assembly.</title>
        <authorList>
            <person name="Jung Y."/>
        </authorList>
    </citation>
    <scope>NUCLEOTIDE SEQUENCE</scope>
    <source>
        <strain evidence="1">HM2-2</strain>
    </source>
</reference>
<evidence type="ECO:0000313" key="1">
    <source>
        <dbReference type="EMBL" id="MDI9234306.1"/>
    </source>
</evidence>
<protein>
    <recommendedName>
        <fullName evidence="3">XRE family transcriptional regulator</fullName>
    </recommendedName>
</protein>
<dbReference type="EMBL" id="JASGBH010000007">
    <property type="protein sequence ID" value="MDI9234306.1"/>
    <property type="molecule type" value="Genomic_DNA"/>
</dbReference>
<proteinExistence type="predicted"/>
<comment type="caution">
    <text evidence="1">The sequence shown here is derived from an EMBL/GenBank/DDBJ whole genome shotgun (WGS) entry which is preliminary data.</text>
</comment>
<evidence type="ECO:0008006" key="3">
    <source>
        <dbReference type="Google" id="ProtNLM"/>
    </source>
</evidence>
<name>A0ABT6X839_9BURK</name>
<accession>A0ABT6X839</accession>
<dbReference type="RefSeq" id="WP_283224680.1">
    <property type="nucleotide sequence ID" value="NZ_JASGBH010000007.1"/>
</dbReference>
<organism evidence="1 2">
    <name type="scientific">Limnohabitans lacus</name>
    <dbReference type="NCBI Taxonomy" id="3045173"/>
    <lineage>
        <taxon>Bacteria</taxon>
        <taxon>Pseudomonadati</taxon>
        <taxon>Pseudomonadota</taxon>
        <taxon>Betaproteobacteria</taxon>
        <taxon>Burkholderiales</taxon>
        <taxon>Comamonadaceae</taxon>
        <taxon>Limnohabitans</taxon>
    </lineage>
</organism>